<dbReference type="Proteomes" id="UP000019593">
    <property type="component" value="Chromosome"/>
</dbReference>
<dbReference type="OrthoDB" id="166547at2"/>
<evidence type="ECO:0000313" key="2">
    <source>
        <dbReference type="Proteomes" id="UP000019593"/>
    </source>
</evidence>
<proteinExistence type="predicted"/>
<keyword evidence="2" id="KW-1185">Reference proteome</keyword>
<reference evidence="1 2" key="1">
    <citation type="submission" date="2013-03" db="EMBL/GenBank/DDBJ databases">
        <authorList>
            <person name="Fiebig A."/>
            <person name="Goeker M."/>
            <person name="Klenk H.-P.P."/>
        </authorList>
    </citation>
    <scope>NUCLEOTIDE SEQUENCE [LARGE SCALE GENOMIC DNA]</scope>
    <source>
        <strain evidence="2">DSM 19469</strain>
    </source>
</reference>
<dbReference type="InterPro" id="IPR018687">
    <property type="entry name" value="DUF2177_membr"/>
</dbReference>
<dbReference type="AlphaFoldDB" id="W8RNI6"/>
<evidence type="ECO:0000313" key="1">
    <source>
        <dbReference type="EMBL" id="AHM02714.1"/>
    </source>
</evidence>
<organism evidence="1 2">
    <name type="scientific">Roseicyclus elongatus DSM 19469</name>
    <dbReference type="NCBI Taxonomy" id="1294273"/>
    <lineage>
        <taxon>Bacteria</taxon>
        <taxon>Pseudomonadati</taxon>
        <taxon>Pseudomonadota</taxon>
        <taxon>Alphaproteobacteria</taxon>
        <taxon>Rhodobacterales</taxon>
        <taxon>Roseobacteraceae</taxon>
        <taxon>Roseicyclus</taxon>
    </lineage>
</organism>
<sequence length="54" mass="5983">MSLVILFVATSLIFLIADAVMLRSVIQPVFARHLGDALYEGGFRLLPAVLFYLT</sequence>
<dbReference type="Pfam" id="PF09945">
    <property type="entry name" value="DUF2177"/>
    <property type="match status" value="1"/>
</dbReference>
<dbReference type="RefSeq" id="WP_156945673.1">
    <property type="nucleotide sequence ID" value="NZ_CP004372.1"/>
</dbReference>
<dbReference type="HOGENOM" id="CLU_3047587_0_0_5"/>
<gene>
    <name evidence="1" type="ORF">roselon_00259</name>
</gene>
<accession>W8RNI6</accession>
<dbReference type="KEGG" id="red:roselon_00259"/>
<protein>
    <submittedName>
        <fullName evidence="1">Uncharacterized protein</fullName>
    </submittedName>
</protein>
<dbReference type="EMBL" id="CP004372">
    <property type="protein sequence ID" value="AHM02714.1"/>
    <property type="molecule type" value="Genomic_DNA"/>
</dbReference>
<name>W8RNI6_9RHOB</name>